<name>A0A2U2APR1_9GAMM</name>
<accession>A0A2U2APR1</accession>
<dbReference type="Proteomes" id="UP000245217">
    <property type="component" value="Unassembled WGS sequence"/>
</dbReference>
<keyword evidence="9" id="KW-1185">Reference proteome</keyword>
<keyword evidence="4" id="KW-0963">Cytoplasm</keyword>
<evidence type="ECO:0000313" key="9">
    <source>
        <dbReference type="Proteomes" id="UP000245217"/>
    </source>
</evidence>
<gene>
    <name evidence="6" type="ORF">DC077_07800</name>
    <name evidence="7" type="ORF">DC078_07425</name>
</gene>
<dbReference type="Gene3D" id="1.10.150.250">
    <property type="entry name" value="Flavinator of succinate dehydrogenase"/>
    <property type="match status" value="1"/>
</dbReference>
<dbReference type="EMBL" id="QEWW01000005">
    <property type="protein sequence ID" value="PWD85500.1"/>
    <property type="molecule type" value="Genomic_DNA"/>
</dbReference>
<evidence type="ECO:0000256" key="3">
    <source>
        <dbReference type="ARBA" id="ARBA00019418"/>
    </source>
</evidence>
<dbReference type="GO" id="GO:0006105">
    <property type="term" value="P:succinate metabolic process"/>
    <property type="evidence" value="ECO:0007669"/>
    <property type="project" value="TreeGrafter"/>
</dbReference>
<protein>
    <recommendedName>
        <fullName evidence="3">FAD assembly factor SdhE</fullName>
    </recommendedName>
</protein>
<comment type="similarity">
    <text evidence="2">Belongs to the SdhE FAD assembly factor family.</text>
</comment>
<dbReference type="PANTHER" id="PTHR39585:SF1">
    <property type="entry name" value="FAD ASSEMBLY FACTOR SDHE"/>
    <property type="match status" value="1"/>
</dbReference>
<dbReference type="InterPro" id="IPR050531">
    <property type="entry name" value="SdhE_FAD_assembly_factor"/>
</dbReference>
<dbReference type="Pfam" id="PF03937">
    <property type="entry name" value="Sdh5"/>
    <property type="match status" value="1"/>
</dbReference>
<comment type="subcellular location">
    <subcellularLocation>
        <location evidence="1">Cytoplasm</location>
    </subcellularLocation>
</comment>
<evidence type="ECO:0000256" key="2">
    <source>
        <dbReference type="ARBA" id="ARBA00008571"/>
    </source>
</evidence>
<dbReference type="EMBL" id="QEWV01000006">
    <property type="protein sequence ID" value="PWD91344.1"/>
    <property type="molecule type" value="Genomic_DNA"/>
</dbReference>
<evidence type="ECO:0000256" key="1">
    <source>
        <dbReference type="ARBA" id="ARBA00004496"/>
    </source>
</evidence>
<evidence type="ECO:0000256" key="4">
    <source>
        <dbReference type="ARBA" id="ARBA00022490"/>
    </source>
</evidence>
<reference evidence="6" key="1">
    <citation type="journal article" date="2018" name="Genome Announc.">
        <title>Ignatzschineria cameli sp. nov., isolated from necrotic foot tissue of dromedaries (Camelus dromedarius) and associated maggots (Wohlfahrtia species) in Dubai.</title>
        <authorList>
            <person name="Tsang C.C."/>
            <person name="Tang J.Y."/>
            <person name="Fong J.Y."/>
            <person name="Kinne J."/>
            <person name="Lee H.H."/>
            <person name="Joseph M."/>
            <person name="Jose S."/>
            <person name="Schuster R.K."/>
            <person name="Tang Y."/>
            <person name="Sivakumar S."/>
            <person name="Chen J.H."/>
            <person name="Teng J.L."/>
            <person name="Lau S.K."/>
            <person name="Wernery U."/>
            <person name="Woo P.C."/>
        </authorList>
    </citation>
    <scope>NUCLEOTIDE SEQUENCE</scope>
    <source>
        <strain evidence="6">UAE-HKU57</strain>
        <strain evidence="7">UAE-HKU58</strain>
    </source>
</reference>
<reference evidence="8 9" key="2">
    <citation type="submission" date="2018-05" db="EMBL/GenBank/DDBJ databases">
        <title>Ignatzschineria dubaiensis sp. nov., isolated from necrotic foot tissues of dromedaries (Camelus dromedarius) and associated maggots in Dubai, United Arab Emirates.</title>
        <authorList>
            <person name="Tsang C.C."/>
            <person name="Tang J.Y.M."/>
            <person name="Fong J.Y.H."/>
            <person name="Kinne J."/>
            <person name="Lee H.H."/>
            <person name="Joseph M."/>
            <person name="Jose S."/>
            <person name="Schuster R.K."/>
            <person name="Tang Y."/>
            <person name="Sivakumar S."/>
            <person name="Chen J.H.K."/>
            <person name="Teng J.L.L."/>
            <person name="Lau S.K.P."/>
            <person name="Wernery U."/>
            <person name="Woo P.C.Y."/>
        </authorList>
    </citation>
    <scope>NUCLEOTIDE SEQUENCE [LARGE SCALE GENOMIC DNA]</scope>
    <source>
        <strain evidence="8">UAE-HKU57</strain>
        <strain evidence="9">UAE-HKU58</strain>
    </source>
</reference>
<evidence type="ECO:0000256" key="5">
    <source>
        <dbReference type="ARBA" id="ARBA00023186"/>
    </source>
</evidence>
<dbReference type="RefSeq" id="WP_109201942.1">
    <property type="nucleotide sequence ID" value="NZ_QEWS01000006.1"/>
</dbReference>
<dbReference type="SUPFAM" id="SSF109910">
    <property type="entry name" value="YgfY-like"/>
    <property type="match status" value="1"/>
</dbReference>
<dbReference type="InterPro" id="IPR005631">
    <property type="entry name" value="SDH"/>
</dbReference>
<dbReference type="Proteomes" id="UP000245059">
    <property type="component" value="Unassembled WGS sequence"/>
</dbReference>
<evidence type="ECO:0000313" key="6">
    <source>
        <dbReference type="EMBL" id="PWD85500.1"/>
    </source>
</evidence>
<dbReference type="OrthoDB" id="9180899at2"/>
<sequence length="87" mass="10405">MDNKYDLRKIKWRSRRGMRELDALCDRYLENHFESAPDSEKELYLSLLEMQDPELYSLLMHRAEYPSPEIKALVLKMNPDVLDTLSE</sequence>
<comment type="caution">
    <text evidence="6">The sequence shown here is derived from an EMBL/GenBank/DDBJ whole genome shotgun (WGS) entry which is preliminary data.</text>
</comment>
<dbReference type="AlphaFoldDB" id="A0A2U2APR1"/>
<dbReference type="InterPro" id="IPR036714">
    <property type="entry name" value="SDH_sf"/>
</dbReference>
<organism evidence="6 8">
    <name type="scientific">Ignatzschineria cameli</name>
    <dbReference type="NCBI Taxonomy" id="2182793"/>
    <lineage>
        <taxon>Bacteria</taxon>
        <taxon>Pseudomonadati</taxon>
        <taxon>Pseudomonadota</taxon>
        <taxon>Gammaproteobacteria</taxon>
        <taxon>Cardiobacteriales</taxon>
        <taxon>Ignatzschineriaceae</taxon>
        <taxon>Ignatzschineria</taxon>
    </lineage>
</organism>
<dbReference type="PANTHER" id="PTHR39585">
    <property type="entry name" value="FAD ASSEMBLY FACTOR SDHE"/>
    <property type="match status" value="1"/>
</dbReference>
<keyword evidence="5" id="KW-0143">Chaperone</keyword>
<proteinExistence type="inferred from homology"/>
<evidence type="ECO:0000313" key="7">
    <source>
        <dbReference type="EMBL" id="PWD91344.1"/>
    </source>
</evidence>
<evidence type="ECO:0000313" key="8">
    <source>
        <dbReference type="Proteomes" id="UP000245059"/>
    </source>
</evidence>
<dbReference type="GO" id="GO:0005737">
    <property type="term" value="C:cytoplasm"/>
    <property type="evidence" value="ECO:0007669"/>
    <property type="project" value="UniProtKB-SubCell"/>
</dbReference>